<evidence type="ECO:0000313" key="2">
    <source>
        <dbReference type="EMBL" id="KAH7110615.1"/>
    </source>
</evidence>
<gene>
    <name evidence="2" type="ORF">B0J11DRAFT_586195</name>
</gene>
<dbReference type="EMBL" id="JAGMWT010000027">
    <property type="protein sequence ID" value="KAH7110615.1"/>
    <property type="molecule type" value="Genomic_DNA"/>
</dbReference>
<evidence type="ECO:0000256" key="1">
    <source>
        <dbReference type="SAM" id="Phobius"/>
    </source>
</evidence>
<evidence type="ECO:0000313" key="3">
    <source>
        <dbReference type="Proteomes" id="UP000700596"/>
    </source>
</evidence>
<proteinExistence type="predicted"/>
<keyword evidence="3" id="KW-1185">Reference proteome</keyword>
<dbReference type="AlphaFoldDB" id="A0A9P9I8N0"/>
<protein>
    <recommendedName>
        <fullName evidence="4">DUF4188 domain-containing protein</fullName>
    </recommendedName>
</protein>
<dbReference type="Proteomes" id="UP000700596">
    <property type="component" value="Unassembled WGS sequence"/>
</dbReference>
<name>A0A9P9I8N0_9PLEO</name>
<keyword evidence="1" id="KW-0472">Membrane</keyword>
<dbReference type="InterPro" id="IPR025444">
    <property type="entry name" value="Monooxy_af470"/>
</dbReference>
<comment type="caution">
    <text evidence="2">The sequence shown here is derived from an EMBL/GenBank/DDBJ whole genome shotgun (WGS) entry which is preliminary data.</text>
</comment>
<accession>A0A9P9I8N0</accession>
<dbReference type="OrthoDB" id="3202396at2759"/>
<feature type="transmembrane region" description="Helical" evidence="1">
    <location>
        <begin position="7"/>
        <end position="24"/>
    </location>
</feature>
<keyword evidence="1" id="KW-1133">Transmembrane helix</keyword>
<organism evidence="2 3">
    <name type="scientific">Dendryphion nanum</name>
    <dbReference type="NCBI Taxonomy" id="256645"/>
    <lineage>
        <taxon>Eukaryota</taxon>
        <taxon>Fungi</taxon>
        <taxon>Dikarya</taxon>
        <taxon>Ascomycota</taxon>
        <taxon>Pezizomycotina</taxon>
        <taxon>Dothideomycetes</taxon>
        <taxon>Pleosporomycetidae</taxon>
        <taxon>Pleosporales</taxon>
        <taxon>Torulaceae</taxon>
        <taxon>Dendryphion</taxon>
    </lineage>
</organism>
<sequence>MVRKIPLIVNDFALSTWLILGALLQSFSVIIFPYGLAIRVPFILLLLRLFSTYHEAQGYLASSGAILRGRWTARVAGDDAENTSKDRVVVFILGARTLHPMGRLANGFKESRTVFADMWDDAETNREKWGYLGRTEPLISETHGGMNIVWLTYWRDLDGLRAFAAGDSHHKGWNAYLAKEFPNLGIMHETYHALNGSWENIYHSWPAFGIGETTWQLGETNIVLTEAKNPRDRSLFSRMGRECA</sequence>
<reference evidence="2" key="1">
    <citation type="journal article" date="2021" name="Nat. Commun.">
        <title>Genetic determinants of endophytism in the Arabidopsis root mycobiome.</title>
        <authorList>
            <person name="Mesny F."/>
            <person name="Miyauchi S."/>
            <person name="Thiergart T."/>
            <person name="Pickel B."/>
            <person name="Atanasova L."/>
            <person name="Karlsson M."/>
            <person name="Huettel B."/>
            <person name="Barry K.W."/>
            <person name="Haridas S."/>
            <person name="Chen C."/>
            <person name="Bauer D."/>
            <person name="Andreopoulos W."/>
            <person name="Pangilinan J."/>
            <person name="LaButti K."/>
            <person name="Riley R."/>
            <person name="Lipzen A."/>
            <person name="Clum A."/>
            <person name="Drula E."/>
            <person name="Henrissat B."/>
            <person name="Kohler A."/>
            <person name="Grigoriev I.V."/>
            <person name="Martin F.M."/>
            <person name="Hacquard S."/>
        </authorList>
    </citation>
    <scope>NUCLEOTIDE SEQUENCE</scope>
    <source>
        <strain evidence="2">MPI-CAGE-CH-0243</strain>
    </source>
</reference>
<keyword evidence="1" id="KW-0812">Transmembrane</keyword>
<evidence type="ECO:0008006" key="4">
    <source>
        <dbReference type="Google" id="ProtNLM"/>
    </source>
</evidence>
<dbReference type="Pfam" id="PF13826">
    <property type="entry name" value="Monooxy_af470-like"/>
    <property type="match status" value="1"/>
</dbReference>